<dbReference type="HOGENOM" id="CLU_109462_2_0_1"/>
<comment type="similarity">
    <text evidence="1">Belongs to the BolA/IbaG family.</text>
</comment>
<dbReference type="EMBL" id="GL996524">
    <property type="protein sequence ID" value="EGV63607.1"/>
    <property type="molecule type" value="Genomic_DNA"/>
</dbReference>
<evidence type="ECO:0000313" key="3">
    <source>
        <dbReference type="Proteomes" id="UP000000707"/>
    </source>
</evidence>
<dbReference type="PIRSF" id="PIRSF003113">
    <property type="entry name" value="BolA"/>
    <property type="match status" value="1"/>
</dbReference>
<dbReference type="OrthoDB" id="411584at2759"/>
<protein>
    <submittedName>
        <fullName evidence="2">Bola-like protein</fullName>
    </submittedName>
</protein>
<dbReference type="PANTHER" id="PTHR46230:SF7">
    <property type="entry name" value="BOLA-LIKE PROTEIN 1"/>
    <property type="match status" value="1"/>
</dbReference>
<dbReference type="PANTHER" id="PTHR46230">
    <property type="match status" value="1"/>
</dbReference>
<dbReference type="AlphaFoldDB" id="G3B5Q0"/>
<gene>
    <name evidence="2" type="ORF">CANTEDRAFT_114574</name>
</gene>
<dbReference type="GO" id="GO:0044572">
    <property type="term" value="P:[4Fe-4S] cluster assembly"/>
    <property type="evidence" value="ECO:0007669"/>
    <property type="project" value="TreeGrafter"/>
</dbReference>
<dbReference type="SUPFAM" id="SSF82657">
    <property type="entry name" value="BolA-like"/>
    <property type="match status" value="1"/>
</dbReference>
<evidence type="ECO:0000313" key="2">
    <source>
        <dbReference type="EMBL" id="EGV63606.1"/>
    </source>
</evidence>
<organism evidence="3">
    <name type="scientific">Candida tenuis (strain ATCC 10573 / BCRC 21748 / CBS 615 / JCM 9827 / NBRC 10315 / NRRL Y-1498 / VKM Y-70)</name>
    <name type="common">Yeast</name>
    <name type="synonym">Yamadazyma tenuis</name>
    <dbReference type="NCBI Taxonomy" id="590646"/>
    <lineage>
        <taxon>Eukaryota</taxon>
        <taxon>Fungi</taxon>
        <taxon>Dikarya</taxon>
        <taxon>Ascomycota</taxon>
        <taxon>Saccharomycotina</taxon>
        <taxon>Pichiomycetes</taxon>
        <taxon>Debaryomycetaceae</taxon>
        <taxon>Yamadazyma</taxon>
    </lineage>
</organism>
<dbReference type="STRING" id="590646.G3B5Q0"/>
<keyword evidence="3" id="KW-1185">Reference proteome</keyword>
<dbReference type="InterPro" id="IPR002634">
    <property type="entry name" value="BolA"/>
</dbReference>
<dbReference type="Gene3D" id="3.30.300.90">
    <property type="entry name" value="BolA-like"/>
    <property type="match status" value="1"/>
</dbReference>
<name>G3B5Q0_CANTC</name>
<dbReference type="GO" id="GO:0005759">
    <property type="term" value="C:mitochondrial matrix"/>
    <property type="evidence" value="ECO:0007669"/>
    <property type="project" value="TreeGrafter"/>
</dbReference>
<sequence>MPACIVVRSHVNGPVEEKIVNKLLALNPTTLKVFNDSHKHSHHRSMQEADNTVESHFRIEIVSEEFKGKGLPNRHRIIYKLLDDEIKIDKVHALQLKTKTQEEVERASA</sequence>
<dbReference type="eggNOG" id="KOG2313">
    <property type="taxonomic scope" value="Eukaryota"/>
</dbReference>
<dbReference type="EMBL" id="GL996524">
    <property type="protein sequence ID" value="EGV63606.1"/>
    <property type="molecule type" value="Genomic_DNA"/>
</dbReference>
<proteinExistence type="inferred from homology"/>
<dbReference type="Pfam" id="PF01722">
    <property type="entry name" value="BolA"/>
    <property type="match status" value="1"/>
</dbReference>
<dbReference type="Proteomes" id="UP000000707">
    <property type="component" value="Unassembled WGS sequence"/>
</dbReference>
<evidence type="ECO:0000256" key="1">
    <source>
        <dbReference type="RuleBase" id="RU003860"/>
    </source>
</evidence>
<dbReference type="InterPro" id="IPR036065">
    <property type="entry name" value="BolA-like_sf"/>
</dbReference>
<reference evidence="2 3" key="1">
    <citation type="journal article" date="2011" name="Proc. Natl. Acad. Sci. U.S.A.">
        <title>Comparative genomics of xylose-fermenting fungi for enhanced biofuel production.</title>
        <authorList>
            <person name="Wohlbach D.J."/>
            <person name="Kuo A."/>
            <person name="Sato T.K."/>
            <person name="Potts K.M."/>
            <person name="Salamov A.A."/>
            <person name="LaButti K.M."/>
            <person name="Sun H."/>
            <person name="Clum A."/>
            <person name="Pangilinan J.L."/>
            <person name="Lindquist E.A."/>
            <person name="Lucas S."/>
            <person name="Lapidus A."/>
            <person name="Jin M."/>
            <person name="Gunawan C."/>
            <person name="Balan V."/>
            <person name="Dale B.E."/>
            <person name="Jeffries T.W."/>
            <person name="Zinkel R."/>
            <person name="Barry K.W."/>
            <person name="Grigoriev I.V."/>
            <person name="Gasch A.P."/>
        </authorList>
    </citation>
    <scope>NUCLEOTIDE SEQUENCE [LARGE SCALE GENOMIC DNA]</scope>
    <source>
        <strain evidence="2">ATCC 10573</strain>
        <strain evidence="3">ATCC 10573 / BCRC 21748 / CBS 615 / JCM 9827 / NBRC 10315 / NRRL Y-1498 / VKM Y-70</strain>
    </source>
</reference>
<accession>G3B5Q0</accession>